<name>A0ACC0AKT5_CATRO</name>
<dbReference type="EMBL" id="CM044705">
    <property type="protein sequence ID" value="KAI5660779.1"/>
    <property type="molecule type" value="Genomic_DNA"/>
</dbReference>
<sequence>MPSETPKFFDPEIREMISALTNRLANLQHVQMRSGSSSSNHHEKEEEEDDEHGVRIITLAGNNVGATMRGEMDQKLLPEEKMLQQQQDQNEGLSTYVNSNFQAINNSIMIGGSYSSNDPGVHMDISDYVEEQEDSDDAAGHEKKGKKKKKKRSSSKSNDHYQQTEFSE</sequence>
<accession>A0ACC0AKT5</accession>
<evidence type="ECO:0000313" key="1">
    <source>
        <dbReference type="EMBL" id="KAI5660779.1"/>
    </source>
</evidence>
<gene>
    <name evidence="1" type="ORF">M9H77_20102</name>
</gene>
<reference evidence="2" key="1">
    <citation type="journal article" date="2023" name="Nat. Plants">
        <title>Single-cell RNA sequencing provides a high-resolution roadmap for understanding the multicellular compartmentation of specialized metabolism.</title>
        <authorList>
            <person name="Sun S."/>
            <person name="Shen X."/>
            <person name="Li Y."/>
            <person name="Li Y."/>
            <person name="Wang S."/>
            <person name="Li R."/>
            <person name="Zhang H."/>
            <person name="Shen G."/>
            <person name="Guo B."/>
            <person name="Wei J."/>
            <person name="Xu J."/>
            <person name="St-Pierre B."/>
            <person name="Chen S."/>
            <person name="Sun C."/>
        </authorList>
    </citation>
    <scope>NUCLEOTIDE SEQUENCE [LARGE SCALE GENOMIC DNA]</scope>
</reference>
<dbReference type="Proteomes" id="UP001060085">
    <property type="component" value="Linkage Group LG05"/>
</dbReference>
<proteinExistence type="predicted"/>
<protein>
    <submittedName>
        <fullName evidence="1">Uncharacterized protein</fullName>
    </submittedName>
</protein>
<organism evidence="1 2">
    <name type="scientific">Catharanthus roseus</name>
    <name type="common">Madagascar periwinkle</name>
    <name type="synonym">Vinca rosea</name>
    <dbReference type="NCBI Taxonomy" id="4058"/>
    <lineage>
        <taxon>Eukaryota</taxon>
        <taxon>Viridiplantae</taxon>
        <taxon>Streptophyta</taxon>
        <taxon>Embryophyta</taxon>
        <taxon>Tracheophyta</taxon>
        <taxon>Spermatophyta</taxon>
        <taxon>Magnoliopsida</taxon>
        <taxon>eudicotyledons</taxon>
        <taxon>Gunneridae</taxon>
        <taxon>Pentapetalae</taxon>
        <taxon>asterids</taxon>
        <taxon>lamiids</taxon>
        <taxon>Gentianales</taxon>
        <taxon>Apocynaceae</taxon>
        <taxon>Rauvolfioideae</taxon>
        <taxon>Vinceae</taxon>
        <taxon>Catharanthinae</taxon>
        <taxon>Catharanthus</taxon>
    </lineage>
</organism>
<comment type="caution">
    <text evidence="1">The sequence shown here is derived from an EMBL/GenBank/DDBJ whole genome shotgun (WGS) entry which is preliminary data.</text>
</comment>
<evidence type="ECO:0000313" key="2">
    <source>
        <dbReference type="Proteomes" id="UP001060085"/>
    </source>
</evidence>
<keyword evidence="2" id="KW-1185">Reference proteome</keyword>